<protein>
    <submittedName>
        <fullName evidence="1">Uncharacterized protein</fullName>
    </submittedName>
</protein>
<comment type="caution">
    <text evidence="1">The sequence shown here is derived from an EMBL/GenBank/DDBJ whole genome shotgun (WGS) entry which is preliminary data.</text>
</comment>
<evidence type="ECO:0000313" key="2">
    <source>
        <dbReference type="Proteomes" id="UP001234297"/>
    </source>
</evidence>
<gene>
    <name evidence="1" type="ORF">MRB53_027980</name>
</gene>
<dbReference type="Proteomes" id="UP001234297">
    <property type="component" value="Chromosome 9"/>
</dbReference>
<keyword evidence="2" id="KW-1185">Reference proteome</keyword>
<dbReference type="EMBL" id="CM056817">
    <property type="protein sequence ID" value="KAJ8619451.1"/>
    <property type="molecule type" value="Genomic_DNA"/>
</dbReference>
<proteinExistence type="predicted"/>
<reference evidence="1 2" key="1">
    <citation type="journal article" date="2022" name="Hortic Res">
        <title>A haplotype resolved chromosomal level avocado genome allows analysis of novel avocado genes.</title>
        <authorList>
            <person name="Nath O."/>
            <person name="Fletcher S.J."/>
            <person name="Hayward A."/>
            <person name="Shaw L.M."/>
            <person name="Masouleh A.K."/>
            <person name="Furtado A."/>
            <person name="Henry R.J."/>
            <person name="Mitter N."/>
        </authorList>
    </citation>
    <scope>NUCLEOTIDE SEQUENCE [LARGE SCALE GENOMIC DNA]</scope>
    <source>
        <strain evidence="2">cv. Hass</strain>
    </source>
</reference>
<evidence type="ECO:0000313" key="1">
    <source>
        <dbReference type="EMBL" id="KAJ8619451.1"/>
    </source>
</evidence>
<organism evidence="1 2">
    <name type="scientific">Persea americana</name>
    <name type="common">Avocado</name>
    <dbReference type="NCBI Taxonomy" id="3435"/>
    <lineage>
        <taxon>Eukaryota</taxon>
        <taxon>Viridiplantae</taxon>
        <taxon>Streptophyta</taxon>
        <taxon>Embryophyta</taxon>
        <taxon>Tracheophyta</taxon>
        <taxon>Spermatophyta</taxon>
        <taxon>Magnoliopsida</taxon>
        <taxon>Magnoliidae</taxon>
        <taxon>Laurales</taxon>
        <taxon>Lauraceae</taxon>
        <taxon>Persea</taxon>
    </lineage>
</organism>
<sequence length="462" mass="52171">MRKTIMPASGSNSPPTKKKRRRCLRSERIIAPWTQKKKRKHEELIEILIPTIRKVVRTELKRQSPPSVPRSPVNQIQASNVISPQLQFKNPLPHTLYANSTDISFEVAIRIGEENVVTGPLSSIRVKLMVLSGDFEKEYWTKKEFKEKVVSPRKGKGPLLMGKVVIALEGGVGTFNNIKIRDNSSWTSSGSFRLGLKGMRSNSVQERILEARSEAFVVKDPRGELSQKRDYPLLADKTWRLKNIRENGVYFRNLKDKGIKTVQEFLQAYNLDAPSLLKNLVEDLKEQAKQNREGIIKYNGQPSFTPTPSRLPELHEVASIEAASFYWPNAGVIIQRNELATANSMHHSIRAPLSEVMTNTQSFGQMHSNNLNLLAASRVQQQEARFLQNFQAPQAFTSHDQDNTFSASNLTDNLQVPATMFASHENFFNLVDQNANTVNETVNASFHQPTAAWSTRKAPNLS</sequence>
<name>A0ACC2KEB3_PERAE</name>
<accession>A0ACC2KEB3</accession>